<keyword evidence="5" id="KW-1003">Cell membrane</keyword>
<dbReference type="Proteomes" id="UP000179023">
    <property type="component" value="Unassembled WGS sequence"/>
</dbReference>
<evidence type="ECO:0000259" key="6">
    <source>
        <dbReference type="PROSITE" id="PS51012"/>
    </source>
</evidence>
<dbReference type="EMBL" id="MHQI01000064">
    <property type="protein sequence ID" value="OGZ98488.1"/>
    <property type="molecule type" value="Genomic_DNA"/>
</dbReference>
<sequence length="264" mass="30482">MSFKRIWTIFLRQFFLLKKSGYRIFGLFYWSALEMVLWGVITLYILDVGGGQFNFMTFFIGAIIFWNFLIRIQHGITVSFLEDVWVRNFMHLFSSPLSFGEYILGLLLMSVFQTIIAIGFMMVLAWLLFAYNIFQFGLAMIPFVAVLFVFGWALGVLTIAIILRLGPSSDILAWSIPALFMPLVGVFYPVSTLPKFLQPVSWILPPTYVFEGLRGIVVSQSFDSSQFVTALMFAAVLLVLAYWISLRSYRWVLRTGRFTRFMTE</sequence>
<evidence type="ECO:0000256" key="4">
    <source>
        <dbReference type="ARBA" id="ARBA00023136"/>
    </source>
</evidence>
<feature type="transmembrane region" description="Helical" evidence="5">
    <location>
        <begin position="133"/>
        <end position="159"/>
    </location>
</feature>
<name>A0A1G2KJC0_9BACT</name>
<evidence type="ECO:0000313" key="7">
    <source>
        <dbReference type="EMBL" id="OGZ98488.1"/>
    </source>
</evidence>
<keyword evidence="2 5" id="KW-0812">Transmembrane</keyword>
<feature type="transmembrane region" description="Helical" evidence="5">
    <location>
        <begin position="21"/>
        <end position="46"/>
    </location>
</feature>
<keyword evidence="3 5" id="KW-1133">Transmembrane helix</keyword>
<comment type="similarity">
    <text evidence="5">Belongs to the ABC-2 integral membrane protein family.</text>
</comment>
<keyword evidence="5" id="KW-0813">Transport</keyword>
<dbReference type="PANTHER" id="PTHR43229">
    <property type="entry name" value="NODULATION PROTEIN J"/>
    <property type="match status" value="1"/>
</dbReference>
<keyword evidence="4 5" id="KW-0472">Membrane</keyword>
<evidence type="ECO:0000256" key="5">
    <source>
        <dbReference type="RuleBase" id="RU361157"/>
    </source>
</evidence>
<dbReference type="GO" id="GO:0140359">
    <property type="term" value="F:ABC-type transporter activity"/>
    <property type="evidence" value="ECO:0007669"/>
    <property type="project" value="InterPro"/>
</dbReference>
<organism evidence="7 8">
    <name type="scientific">Candidatus Sungbacteria bacterium RIFCSPHIGHO2_02_FULL_47_11</name>
    <dbReference type="NCBI Taxonomy" id="1802270"/>
    <lineage>
        <taxon>Bacteria</taxon>
        <taxon>Candidatus Sungiibacteriota</taxon>
    </lineage>
</organism>
<accession>A0A1G2KJC0</accession>
<feature type="transmembrane region" description="Helical" evidence="5">
    <location>
        <begin position="58"/>
        <end position="81"/>
    </location>
</feature>
<dbReference type="STRING" id="1802270.A3C07_02665"/>
<dbReference type="InterPro" id="IPR047817">
    <property type="entry name" value="ABC2_TM_bact-type"/>
</dbReference>
<feature type="transmembrane region" description="Helical" evidence="5">
    <location>
        <begin position="102"/>
        <end position="127"/>
    </location>
</feature>
<dbReference type="InterPro" id="IPR013525">
    <property type="entry name" value="ABC2_TM"/>
</dbReference>
<dbReference type="InterPro" id="IPR051784">
    <property type="entry name" value="Nod_factor_ABC_transporter"/>
</dbReference>
<proteinExistence type="inferred from homology"/>
<feature type="transmembrane region" description="Helical" evidence="5">
    <location>
        <begin position="227"/>
        <end position="244"/>
    </location>
</feature>
<evidence type="ECO:0000313" key="8">
    <source>
        <dbReference type="Proteomes" id="UP000179023"/>
    </source>
</evidence>
<comment type="caution">
    <text evidence="7">The sequence shown here is derived from an EMBL/GenBank/DDBJ whole genome shotgun (WGS) entry which is preliminary data.</text>
</comment>
<protein>
    <recommendedName>
        <fullName evidence="5">Transport permease protein</fullName>
    </recommendedName>
</protein>
<evidence type="ECO:0000256" key="3">
    <source>
        <dbReference type="ARBA" id="ARBA00022989"/>
    </source>
</evidence>
<gene>
    <name evidence="7" type="ORF">A3C07_02665</name>
</gene>
<dbReference type="PROSITE" id="PS51012">
    <property type="entry name" value="ABC_TM2"/>
    <property type="match status" value="1"/>
</dbReference>
<feature type="domain" description="ABC transmembrane type-2" evidence="6">
    <location>
        <begin position="22"/>
        <end position="248"/>
    </location>
</feature>
<dbReference type="Pfam" id="PF01061">
    <property type="entry name" value="ABC2_membrane"/>
    <property type="match status" value="1"/>
</dbReference>
<dbReference type="PANTHER" id="PTHR43229:SF2">
    <property type="entry name" value="NODULATION PROTEIN J"/>
    <property type="match status" value="1"/>
</dbReference>
<dbReference type="GO" id="GO:0005886">
    <property type="term" value="C:plasma membrane"/>
    <property type="evidence" value="ECO:0007669"/>
    <property type="project" value="UniProtKB-SubCell"/>
</dbReference>
<evidence type="ECO:0000256" key="1">
    <source>
        <dbReference type="ARBA" id="ARBA00004141"/>
    </source>
</evidence>
<comment type="subcellular location">
    <subcellularLocation>
        <location evidence="5">Cell membrane</location>
        <topology evidence="5">Multi-pass membrane protein</topology>
    </subcellularLocation>
    <subcellularLocation>
        <location evidence="1">Membrane</location>
        <topology evidence="1">Multi-pass membrane protein</topology>
    </subcellularLocation>
</comment>
<dbReference type="AlphaFoldDB" id="A0A1G2KJC0"/>
<evidence type="ECO:0000256" key="2">
    <source>
        <dbReference type="ARBA" id="ARBA00022692"/>
    </source>
</evidence>
<reference evidence="7 8" key="1">
    <citation type="journal article" date="2016" name="Nat. Commun.">
        <title>Thousands of microbial genomes shed light on interconnected biogeochemical processes in an aquifer system.</title>
        <authorList>
            <person name="Anantharaman K."/>
            <person name="Brown C.T."/>
            <person name="Hug L.A."/>
            <person name="Sharon I."/>
            <person name="Castelle C.J."/>
            <person name="Probst A.J."/>
            <person name="Thomas B.C."/>
            <person name="Singh A."/>
            <person name="Wilkins M.J."/>
            <person name="Karaoz U."/>
            <person name="Brodie E.L."/>
            <person name="Williams K.H."/>
            <person name="Hubbard S.S."/>
            <person name="Banfield J.F."/>
        </authorList>
    </citation>
    <scope>NUCLEOTIDE SEQUENCE [LARGE SCALE GENOMIC DNA]</scope>
</reference>
<feature type="transmembrane region" description="Helical" evidence="5">
    <location>
        <begin position="171"/>
        <end position="190"/>
    </location>
</feature>